<evidence type="ECO:0000256" key="1">
    <source>
        <dbReference type="ARBA" id="ARBA00004141"/>
    </source>
</evidence>
<sequence length="133" mass="14866">MDMFAYFRHFLETEDAKVLFILALICAAMTLDFLLGTIAAKINPSIEFKSKIGINGILRKIASIFLLVFFIPLSVIVPGGTGIALLYTLYLGYLLMELKSILENYQKMGGATDLFQRFLDSFKSNHDGKDGRS</sequence>
<dbReference type="STRING" id="317010.RU96_GL000591"/>
<gene>
    <name evidence="7" type="ORF">RU96_GL000591</name>
</gene>
<keyword evidence="3 6" id="KW-1133">Transmembrane helix</keyword>
<reference evidence="7 8" key="1">
    <citation type="submission" date="2014-12" db="EMBL/GenBank/DDBJ databases">
        <title>Draft genome sequences of 29 type strains of Enterococci.</title>
        <authorList>
            <person name="Zhong Z."/>
            <person name="Sun Z."/>
            <person name="Liu W."/>
            <person name="Zhang W."/>
            <person name="Zhang H."/>
        </authorList>
    </citation>
    <scope>NUCLEOTIDE SEQUENCE [LARGE SCALE GENOMIC DNA]</scope>
    <source>
        <strain evidence="7 8">DSM 21207</strain>
    </source>
</reference>
<accession>A0A1L8R502</accession>
<dbReference type="GO" id="GO:0016020">
    <property type="term" value="C:membrane"/>
    <property type="evidence" value="ECO:0007669"/>
    <property type="project" value="UniProtKB-SubCell"/>
</dbReference>
<evidence type="ECO:0000256" key="2">
    <source>
        <dbReference type="ARBA" id="ARBA00022692"/>
    </source>
</evidence>
<evidence type="ECO:0000313" key="7">
    <source>
        <dbReference type="EMBL" id="OJG14837.1"/>
    </source>
</evidence>
<comment type="similarity">
    <text evidence="5">Belongs to the bacteriophage holin family. Cp-1 holin subfamily.</text>
</comment>
<comment type="caution">
    <text evidence="7">The sequence shown here is derived from an EMBL/GenBank/DDBJ whole genome shotgun (WGS) entry which is preliminary data.</text>
</comment>
<dbReference type="Proteomes" id="UP000182835">
    <property type="component" value="Unassembled WGS sequence"/>
</dbReference>
<evidence type="ECO:0000256" key="3">
    <source>
        <dbReference type="ARBA" id="ARBA00022989"/>
    </source>
</evidence>
<name>A0A1L8R502_9ENTE</name>
<evidence type="ECO:0000256" key="4">
    <source>
        <dbReference type="ARBA" id="ARBA00023136"/>
    </source>
</evidence>
<evidence type="ECO:0000313" key="8">
    <source>
        <dbReference type="Proteomes" id="UP000182835"/>
    </source>
</evidence>
<comment type="subcellular location">
    <subcellularLocation>
        <location evidence="1">Membrane</location>
        <topology evidence="1">Multi-pass membrane protein</topology>
    </subcellularLocation>
</comment>
<dbReference type="EMBL" id="JXKG01000013">
    <property type="protein sequence ID" value="OJG14837.1"/>
    <property type="molecule type" value="Genomic_DNA"/>
</dbReference>
<keyword evidence="2 6" id="KW-0812">Transmembrane</keyword>
<evidence type="ECO:0000256" key="6">
    <source>
        <dbReference type="SAM" id="Phobius"/>
    </source>
</evidence>
<proteinExistence type="inferred from homology"/>
<feature type="transmembrane region" description="Helical" evidence="6">
    <location>
        <begin position="61"/>
        <end position="90"/>
    </location>
</feature>
<evidence type="ECO:0000256" key="5">
    <source>
        <dbReference type="ARBA" id="ARBA00023600"/>
    </source>
</evidence>
<dbReference type="AlphaFoldDB" id="A0A1L8R502"/>
<dbReference type="Pfam" id="PF05105">
    <property type="entry name" value="Phage_holin_4_1"/>
    <property type="match status" value="1"/>
</dbReference>
<dbReference type="NCBIfam" id="TIGR01593">
    <property type="entry name" value="holin_tox_secr"/>
    <property type="match status" value="1"/>
</dbReference>
<dbReference type="InterPro" id="IPR006480">
    <property type="entry name" value="Phage_holin_4_1"/>
</dbReference>
<protein>
    <submittedName>
        <fullName evidence="7">Holin</fullName>
    </submittedName>
</protein>
<feature type="transmembrane region" description="Helical" evidence="6">
    <location>
        <begin position="20"/>
        <end position="40"/>
    </location>
</feature>
<organism evidence="7 8">
    <name type="scientific">Enterococcus canintestini</name>
    <dbReference type="NCBI Taxonomy" id="317010"/>
    <lineage>
        <taxon>Bacteria</taxon>
        <taxon>Bacillati</taxon>
        <taxon>Bacillota</taxon>
        <taxon>Bacilli</taxon>
        <taxon>Lactobacillales</taxon>
        <taxon>Enterococcaceae</taxon>
        <taxon>Enterococcus</taxon>
    </lineage>
</organism>
<keyword evidence="4 6" id="KW-0472">Membrane</keyword>